<dbReference type="RefSeq" id="XP_002115499.1">
    <property type="nucleotide sequence ID" value="XM_002115463.1"/>
</dbReference>
<dbReference type="HOGENOM" id="CLU_019238_5_0_1"/>
<evidence type="ECO:0000256" key="14">
    <source>
        <dbReference type="ARBA" id="ARBA00023180"/>
    </source>
</evidence>
<comment type="similarity">
    <text evidence="4">Belongs to the glycosyltransferase 49 family.</text>
</comment>
<evidence type="ECO:0000313" key="22">
    <source>
        <dbReference type="Proteomes" id="UP000009022"/>
    </source>
</evidence>
<evidence type="ECO:0000256" key="18">
    <source>
        <dbReference type="ARBA" id="ARBA00032181"/>
    </source>
</evidence>
<dbReference type="PANTHER" id="PTHR46420">
    <property type="entry name" value="BETA-1,4-GLUCURONYLTRANSFERASE 1"/>
    <property type="match status" value="1"/>
</dbReference>
<keyword evidence="9" id="KW-0479">Metal-binding</keyword>
<name>B3S5L0_TRIAD</name>
<dbReference type="FunCoup" id="B3S5L0">
    <property type="interactions" value="312"/>
</dbReference>
<dbReference type="InParanoid" id="B3S5L0"/>
<evidence type="ECO:0000256" key="10">
    <source>
        <dbReference type="ARBA" id="ARBA00022968"/>
    </source>
</evidence>
<dbReference type="AlphaFoldDB" id="B3S5L0"/>
<dbReference type="GO" id="GO:0035269">
    <property type="term" value="P:protein O-linked glycosylation via mannose"/>
    <property type="evidence" value="ECO:0000318"/>
    <property type="project" value="GO_Central"/>
</dbReference>
<evidence type="ECO:0000256" key="11">
    <source>
        <dbReference type="ARBA" id="ARBA00022989"/>
    </source>
</evidence>
<keyword evidence="12" id="KW-0333">Golgi apparatus</keyword>
<evidence type="ECO:0000256" key="20">
    <source>
        <dbReference type="ARBA" id="ARBA00047852"/>
    </source>
</evidence>
<dbReference type="PANTHER" id="PTHR46420:SF1">
    <property type="entry name" value="BETA-1,4-GLUCURONYLTRANSFERASE 1"/>
    <property type="match status" value="1"/>
</dbReference>
<evidence type="ECO:0000256" key="3">
    <source>
        <dbReference type="ARBA" id="ARBA00004922"/>
    </source>
</evidence>
<dbReference type="GO" id="GO:0015020">
    <property type="term" value="F:glucuronosyltransferase activity"/>
    <property type="evidence" value="ECO:0000318"/>
    <property type="project" value="GO_Central"/>
</dbReference>
<evidence type="ECO:0000256" key="13">
    <source>
        <dbReference type="ARBA" id="ARBA00023136"/>
    </source>
</evidence>
<comment type="subcellular location">
    <subcellularLocation>
        <location evidence="2">Golgi apparatus membrane</location>
        <topology evidence="2">Single-pass type II membrane protein</topology>
    </subcellularLocation>
</comment>
<comment type="catalytic activity">
    <reaction evidence="20">
        <text>3-O-[beta-D-Xyl-(1-&gt;4)-Rib-ol-P-Rib-ol-P-3-beta-D-GalNAc-(1-&gt;3)-beta-D-GlcNAc-(1-&gt;4)-(O-6-P-alpha-D-Man)]-Thr-[protein] + UDP-alpha-D-glucuronate = 3-O-[beta-D-GlcA-(1-&gt;3)-beta-D-Xyl-(1-&gt;4)-Rib-ol-P-Rib-ol-P-3-beta-D-GalNAc-(1-&gt;3)-beta-D-GlcNAc-(1-&gt;4)-(O-6-P-alpha-D-Man)]-Thr-[protein] + UDP + H(+)</text>
        <dbReference type="Rhea" id="RHEA:46860"/>
        <dbReference type="Rhea" id="RHEA-COMP:15023"/>
        <dbReference type="Rhea" id="RHEA-COMP:17482"/>
        <dbReference type="ChEBI" id="CHEBI:15378"/>
        <dbReference type="ChEBI" id="CHEBI:58052"/>
        <dbReference type="ChEBI" id="CHEBI:58223"/>
        <dbReference type="ChEBI" id="CHEBI:142405"/>
        <dbReference type="ChEBI" id="CHEBI:177336"/>
    </reaction>
</comment>
<evidence type="ECO:0000256" key="19">
    <source>
        <dbReference type="ARBA" id="ARBA00033291"/>
    </source>
</evidence>
<keyword evidence="15" id="KW-0464">Manganese</keyword>
<evidence type="ECO:0000256" key="6">
    <source>
        <dbReference type="ARBA" id="ARBA00022676"/>
    </source>
</evidence>
<keyword evidence="7" id="KW-0808">Transferase</keyword>
<keyword evidence="13" id="KW-0472">Membrane</keyword>
<dbReference type="STRING" id="10228.B3S5L0"/>
<comment type="cofactor">
    <cofactor evidence="1">
        <name>Mn(2+)</name>
        <dbReference type="ChEBI" id="CHEBI:29035"/>
    </cofactor>
</comment>
<evidence type="ECO:0000256" key="7">
    <source>
        <dbReference type="ARBA" id="ARBA00022679"/>
    </source>
</evidence>
<proteinExistence type="inferred from homology"/>
<evidence type="ECO:0000256" key="2">
    <source>
        <dbReference type="ARBA" id="ARBA00004323"/>
    </source>
</evidence>
<accession>B3S5L0</accession>
<evidence type="ECO:0000256" key="16">
    <source>
        <dbReference type="ARBA" id="ARBA00030723"/>
    </source>
</evidence>
<dbReference type="Gene3D" id="3.90.550.10">
    <property type="entry name" value="Spore Coat Polysaccharide Biosynthesis Protein SpsA, Chain A"/>
    <property type="match status" value="1"/>
</dbReference>
<evidence type="ECO:0000313" key="21">
    <source>
        <dbReference type="EMBL" id="EDV21862.1"/>
    </source>
</evidence>
<evidence type="ECO:0000256" key="1">
    <source>
        <dbReference type="ARBA" id="ARBA00001936"/>
    </source>
</evidence>
<dbReference type="eggNOG" id="KOG3765">
    <property type="taxonomic scope" value="Eukaryota"/>
</dbReference>
<dbReference type="UniPathway" id="UPA00378"/>
<gene>
    <name evidence="21" type="ORF">TRIADDRAFT_29667</name>
</gene>
<reference evidence="21 22" key="1">
    <citation type="journal article" date="2008" name="Nature">
        <title>The Trichoplax genome and the nature of placozoans.</title>
        <authorList>
            <person name="Srivastava M."/>
            <person name="Begovic E."/>
            <person name="Chapman J."/>
            <person name="Putnam N.H."/>
            <person name="Hellsten U."/>
            <person name="Kawashima T."/>
            <person name="Kuo A."/>
            <person name="Mitros T."/>
            <person name="Salamov A."/>
            <person name="Carpenter M.L."/>
            <person name="Signorovitch A.Y."/>
            <person name="Moreno M.A."/>
            <person name="Kamm K."/>
            <person name="Grimwood J."/>
            <person name="Schmutz J."/>
            <person name="Shapiro H."/>
            <person name="Grigoriev I.V."/>
            <person name="Buss L.W."/>
            <person name="Schierwater B."/>
            <person name="Dellaporta S.L."/>
            <person name="Rokhsar D.S."/>
        </authorList>
    </citation>
    <scope>NUCLEOTIDE SEQUENCE [LARGE SCALE GENOMIC DNA]</scope>
    <source>
        <strain evidence="21 22">Grell-BS-1999</strain>
    </source>
</reference>
<keyword evidence="22" id="KW-1185">Reference proteome</keyword>
<comment type="pathway">
    <text evidence="3">Protein modification; protein glycosylation.</text>
</comment>
<dbReference type="InterPro" id="IPR043189">
    <property type="entry name" value="B4GAT1"/>
</dbReference>
<keyword evidence="11" id="KW-1133">Transmembrane helix</keyword>
<evidence type="ECO:0000256" key="8">
    <source>
        <dbReference type="ARBA" id="ARBA00022692"/>
    </source>
</evidence>
<dbReference type="Pfam" id="PF13896">
    <property type="entry name" value="Glyco_transf_49"/>
    <property type="match status" value="1"/>
</dbReference>
<sequence length="365" mass="42390">MLYLSLPDDQSNSYKIHQEFRIASEVVPGETTKDVTLVAHCTVNKLHLLLPLAERWNGPMSIVVFAPGNDARMTRFAIDGLRQCSTYIRDYATFHLVYPTALLPPFDGGTGELFTEREMEYANFCPEVIPNRIKALSSHSSYDDGYVRATRYIPYPSNLLRNIGRDFAKSTYVFVIDIDMVPNKGLYHELINFLEEKKLFDSIEKNAYVVPAFEINEKRDIPKNKAALREAAARPFYHEVCEKCQRPLNYDRWWKANSNKGVLGPAYTLNWKDPWEPFYIIDSKSPSFDERFKQYGFNRISQACELHLAGYNYVILNNAFVVHQGLKTPHSFHSNKDSQNARNRDLFRKFKKELKEKYPTTDRHC</sequence>
<keyword evidence="14" id="KW-0325">Glycoprotein</keyword>
<evidence type="ECO:0000256" key="5">
    <source>
        <dbReference type="ARBA" id="ARBA00017962"/>
    </source>
</evidence>
<keyword evidence="6" id="KW-0328">Glycosyltransferase</keyword>
<protein>
    <recommendedName>
        <fullName evidence="5">Beta-1,4-glucuronyltransferase 1</fullName>
    </recommendedName>
    <alternativeName>
        <fullName evidence="16">I-beta-1,3-N-acetylglucosaminyltransferase</fullName>
    </alternativeName>
    <alternativeName>
        <fullName evidence="19">N-acetyllactosaminide beta-1,3-N-acetylglucosaminyltransferase</fullName>
    </alternativeName>
    <alternativeName>
        <fullName evidence="17">Poly-N-acetyllactosamine extension enzyme</fullName>
    </alternativeName>
    <alternativeName>
        <fullName evidence="18">UDP-GlcNAc:betaGal beta-1,3-N-acetylglucosaminyltransferase 1</fullName>
    </alternativeName>
</protein>
<dbReference type="SUPFAM" id="SSF53448">
    <property type="entry name" value="Nucleotide-diphospho-sugar transferases"/>
    <property type="match status" value="1"/>
</dbReference>
<dbReference type="PhylomeDB" id="B3S5L0"/>
<keyword evidence="10" id="KW-0735">Signal-anchor</keyword>
<dbReference type="KEGG" id="tad:TRIADDRAFT_29667"/>
<evidence type="ECO:0000256" key="17">
    <source>
        <dbReference type="ARBA" id="ARBA00032175"/>
    </source>
</evidence>
<organism evidence="21 22">
    <name type="scientific">Trichoplax adhaerens</name>
    <name type="common">Trichoplax reptans</name>
    <dbReference type="NCBI Taxonomy" id="10228"/>
    <lineage>
        <taxon>Eukaryota</taxon>
        <taxon>Metazoa</taxon>
        <taxon>Placozoa</taxon>
        <taxon>Uniplacotomia</taxon>
        <taxon>Trichoplacea</taxon>
        <taxon>Trichoplacidae</taxon>
        <taxon>Trichoplax</taxon>
    </lineage>
</organism>
<dbReference type="Proteomes" id="UP000009022">
    <property type="component" value="Unassembled WGS sequence"/>
</dbReference>
<evidence type="ECO:0000256" key="15">
    <source>
        <dbReference type="ARBA" id="ARBA00023211"/>
    </source>
</evidence>
<dbReference type="GO" id="GO:0000139">
    <property type="term" value="C:Golgi membrane"/>
    <property type="evidence" value="ECO:0007669"/>
    <property type="project" value="UniProtKB-SubCell"/>
</dbReference>
<evidence type="ECO:0000256" key="9">
    <source>
        <dbReference type="ARBA" id="ARBA00022723"/>
    </source>
</evidence>
<evidence type="ECO:0000256" key="12">
    <source>
        <dbReference type="ARBA" id="ARBA00023034"/>
    </source>
</evidence>
<dbReference type="OrthoDB" id="9974378at2759"/>
<dbReference type="InterPro" id="IPR029044">
    <property type="entry name" value="Nucleotide-diphossugar_trans"/>
</dbReference>
<keyword evidence="8" id="KW-0812">Transmembrane</keyword>
<dbReference type="GO" id="GO:0046872">
    <property type="term" value="F:metal ion binding"/>
    <property type="evidence" value="ECO:0007669"/>
    <property type="project" value="UniProtKB-KW"/>
</dbReference>
<dbReference type="EMBL" id="DS985251">
    <property type="protein sequence ID" value="EDV21862.1"/>
    <property type="molecule type" value="Genomic_DNA"/>
</dbReference>
<evidence type="ECO:0000256" key="4">
    <source>
        <dbReference type="ARBA" id="ARBA00008539"/>
    </source>
</evidence>
<dbReference type="OMA" id="SGQYRIY"/>
<dbReference type="GO" id="GO:0005794">
    <property type="term" value="C:Golgi apparatus"/>
    <property type="evidence" value="ECO:0000318"/>
    <property type="project" value="GO_Central"/>
</dbReference>
<dbReference type="CTD" id="6756823"/>
<dbReference type="GeneID" id="6756823"/>